<dbReference type="SUPFAM" id="SSF81324">
    <property type="entry name" value="Voltage-gated potassium channels"/>
    <property type="match status" value="1"/>
</dbReference>
<dbReference type="GO" id="GO:0034220">
    <property type="term" value="P:monoatomic ion transmembrane transport"/>
    <property type="evidence" value="ECO:0007669"/>
    <property type="project" value="UniProtKB-KW"/>
</dbReference>
<evidence type="ECO:0000256" key="1">
    <source>
        <dbReference type="SAM" id="Phobius"/>
    </source>
</evidence>
<dbReference type="Pfam" id="PF07885">
    <property type="entry name" value="Ion_trans_2"/>
    <property type="match status" value="1"/>
</dbReference>
<dbReference type="RefSeq" id="WP_237265989.1">
    <property type="nucleotide sequence ID" value="NZ_JBFQGM010000001.1"/>
</dbReference>
<dbReference type="EMBL" id="JBFQGM010000001">
    <property type="protein sequence ID" value="MFL9459180.1"/>
    <property type="molecule type" value="Genomic_DNA"/>
</dbReference>
<sequence>MTWCLSKIGISRMKLLVQLVGAGLIVLSLLDIYLTVLFPRLGSSVLSLHLGKVMWRLFRFVARIMPFKDEKVLSHSGPVLMIATVVVWLSLLLYGFALIVWTELGWSIQASDGQTETNFISALYYSGFSLTTLGTGDLTPKTDFQRLLTILEASLGFSVFTLTITYLLSVYSAITRRHTFALSLHHRSAGTADAAEMIARLGASGELNGVQQDVSNMATDVIDLLESQHSYPALLYFRFRQCYYALPRVILLAMDTATLIKSALNTKKYHSITHSTAVEELWGGGLQLLVELSSLFLPKSRSKNNDSVEQTWRKRYYHAVEKMKAEGIETADDLEAGVSLYISLRRQWNPYVVALARYMAYDWNEIAPYES</sequence>
<name>A0ABW8WDX4_9CYAN</name>
<dbReference type="Proteomes" id="UP001628874">
    <property type="component" value="Unassembled WGS sequence"/>
</dbReference>
<feature type="transmembrane region" description="Helical" evidence="1">
    <location>
        <begin position="79"/>
        <end position="101"/>
    </location>
</feature>
<evidence type="ECO:0000313" key="4">
    <source>
        <dbReference type="Proteomes" id="UP001628874"/>
    </source>
</evidence>
<keyword evidence="4" id="KW-1185">Reference proteome</keyword>
<reference evidence="3 4" key="1">
    <citation type="submission" date="2024-07" db="EMBL/GenBank/DDBJ databases">
        <authorList>
            <person name="Tripathy S."/>
        </authorList>
    </citation>
    <scope>NUCLEOTIDE SEQUENCE [LARGE SCALE GENOMIC DNA]</scope>
    <source>
        <strain evidence="3 4">VB-61278_2</strain>
    </source>
</reference>
<evidence type="ECO:0000313" key="3">
    <source>
        <dbReference type="EMBL" id="MFL9459180.1"/>
    </source>
</evidence>
<dbReference type="Gene3D" id="1.10.287.70">
    <property type="match status" value="1"/>
</dbReference>
<feature type="transmembrane region" description="Helical" evidence="1">
    <location>
        <begin position="147"/>
        <end position="168"/>
    </location>
</feature>
<protein>
    <submittedName>
        <fullName evidence="3">Potassium channel family protein</fullName>
    </submittedName>
</protein>
<accession>A0ABW8WDX4</accession>
<feature type="transmembrane region" description="Helical" evidence="1">
    <location>
        <begin position="15"/>
        <end position="35"/>
    </location>
</feature>
<evidence type="ECO:0000259" key="2">
    <source>
        <dbReference type="Pfam" id="PF07885"/>
    </source>
</evidence>
<keyword evidence="1" id="KW-1133">Transmembrane helix</keyword>
<organism evidence="3 4">
    <name type="scientific">Scytonema tolypothrichoides VB-61278_2</name>
    <dbReference type="NCBI Taxonomy" id="3232314"/>
    <lineage>
        <taxon>Bacteria</taxon>
        <taxon>Bacillati</taxon>
        <taxon>Cyanobacteriota</taxon>
        <taxon>Cyanophyceae</taxon>
        <taxon>Nostocales</taxon>
        <taxon>Scytonemataceae</taxon>
        <taxon>Scytonema</taxon>
    </lineage>
</organism>
<comment type="caution">
    <text evidence="3">The sequence shown here is derived from an EMBL/GenBank/DDBJ whole genome shotgun (WGS) entry which is preliminary data.</text>
</comment>
<feature type="domain" description="Potassium channel" evidence="2">
    <location>
        <begin position="97"/>
        <end position="171"/>
    </location>
</feature>
<keyword evidence="1" id="KW-0812">Transmembrane</keyword>
<keyword evidence="3" id="KW-0406">Ion transport</keyword>
<keyword evidence="3" id="KW-0407">Ion channel</keyword>
<gene>
    <name evidence="3" type="ORF">AB0759_00805</name>
</gene>
<keyword evidence="3" id="KW-0813">Transport</keyword>
<keyword evidence="1" id="KW-0472">Membrane</keyword>
<dbReference type="InterPro" id="IPR013099">
    <property type="entry name" value="K_chnl_dom"/>
</dbReference>
<proteinExistence type="predicted"/>